<gene>
    <name evidence="1" type="ORF">LCGC14_1758430</name>
</gene>
<proteinExistence type="predicted"/>
<dbReference type="AlphaFoldDB" id="A0A0F9HP25"/>
<reference evidence="1" key="1">
    <citation type="journal article" date="2015" name="Nature">
        <title>Complex archaea that bridge the gap between prokaryotes and eukaryotes.</title>
        <authorList>
            <person name="Spang A."/>
            <person name="Saw J.H."/>
            <person name="Jorgensen S.L."/>
            <person name="Zaremba-Niedzwiedzka K."/>
            <person name="Martijn J."/>
            <person name="Lind A.E."/>
            <person name="van Eijk R."/>
            <person name="Schleper C."/>
            <person name="Guy L."/>
            <person name="Ettema T.J."/>
        </authorList>
    </citation>
    <scope>NUCLEOTIDE SEQUENCE</scope>
</reference>
<sequence>MNTCKRTGCSNPARKEYCSAACRKAAWRENHISLGDLDVSCPHCLETVHHLLVLPQNGVLHASGGQEGPVRSKVGQGGV</sequence>
<name>A0A0F9HP25_9ZZZZ</name>
<comment type="caution">
    <text evidence="1">The sequence shown here is derived from an EMBL/GenBank/DDBJ whole genome shotgun (WGS) entry which is preliminary data.</text>
</comment>
<organism evidence="1">
    <name type="scientific">marine sediment metagenome</name>
    <dbReference type="NCBI Taxonomy" id="412755"/>
    <lineage>
        <taxon>unclassified sequences</taxon>
        <taxon>metagenomes</taxon>
        <taxon>ecological metagenomes</taxon>
    </lineage>
</organism>
<evidence type="ECO:0000313" key="1">
    <source>
        <dbReference type="EMBL" id="KKM05007.1"/>
    </source>
</evidence>
<dbReference type="EMBL" id="LAZR01016324">
    <property type="protein sequence ID" value="KKM05007.1"/>
    <property type="molecule type" value="Genomic_DNA"/>
</dbReference>
<protein>
    <submittedName>
        <fullName evidence="1">Uncharacterized protein</fullName>
    </submittedName>
</protein>
<accession>A0A0F9HP25</accession>